<evidence type="ECO:0000313" key="1">
    <source>
        <dbReference type="EMBL" id="NYF53006.1"/>
    </source>
</evidence>
<protein>
    <submittedName>
        <fullName evidence="1">Uncharacterized protein</fullName>
    </submittedName>
</protein>
<sequence length="87" mass="9700">MGAPADSLGHSGNSAVEANAFSSLWEIDSQLLSKWVNEYHFHMHLIALFGAKYHADEGWKAIMNEFSRLVIGHQNASTRCKYSSCDL</sequence>
<accession>A0A7Y9T428</accession>
<reference evidence="1 2" key="1">
    <citation type="submission" date="2020-07" db="EMBL/GenBank/DDBJ databases">
        <title>Genomic Encyclopedia of Type Strains, Phase IV (KMG-V): Genome sequencing to study the core and pangenomes of soil and plant-associated prokaryotes.</title>
        <authorList>
            <person name="Whitman W."/>
        </authorList>
    </citation>
    <scope>NUCLEOTIDE SEQUENCE [LARGE SCALE GENOMIC DNA]</scope>
    <source>
        <strain evidence="1 2">M8UP30</strain>
    </source>
</reference>
<evidence type="ECO:0000313" key="2">
    <source>
        <dbReference type="Proteomes" id="UP000534186"/>
    </source>
</evidence>
<dbReference type="AlphaFoldDB" id="A0A7Y9T428"/>
<organism evidence="1 2">
    <name type="scientific">Tunturiibacter lichenicola</name>
    <dbReference type="NCBI Taxonomy" id="2051959"/>
    <lineage>
        <taxon>Bacteria</taxon>
        <taxon>Pseudomonadati</taxon>
        <taxon>Acidobacteriota</taxon>
        <taxon>Terriglobia</taxon>
        <taxon>Terriglobales</taxon>
        <taxon>Acidobacteriaceae</taxon>
        <taxon>Tunturiibacter</taxon>
    </lineage>
</organism>
<proteinExistence type="predicted"/>
<comment type="caution">
    <text evidence="1">The sequence shown here is derived from an EMBL/GenBank/DDBJ whole genome shotgun (WGS) entry which is preliminary data.</text>
</comment>
<dbReference type="Proteomes" id="UP000534186">
    <property type="component" value="Unassembled WGS sequence"/>
</dbReference>
<gene>
    <name evidence="1" type="ORF">HDF12_003405</name>
</gene>
<name>A0A7Y9T428_9BACT</name>
<dbReference type="EMBL" id="JACCCV010000002">
    <property type="protein sequence ID" value="NYF53006.1"/>
    <property type="molecule type" value="Genomic_DNA"/>
</dbReference>